<sequence length="153" mass="17775">MEKKNNFKFYFLIIFVVAAVFLFFWQRFHWPTAQVELKGQTLDILVADSIYRHHKGLGGRESLYPYDGMVFPFSLLDKHAFVMRDMSFPIDIIWFAKGVVVDFAPNVAIEPGKQDGEYTIYRPRIDADMVLEVPAGWSEAYELKIGDKMILVE</sequence>
<protein>
    <recommendedName>
        <fullName evidence="4">DUF192 domain-containing protein</fullName>
    </recommendedName>
</protein>
<dbReference type="PANTHER" id="PTHR37953:SF1">
    <property type="entry name" value="UPF0127 PROTEIN MJ1496"/>
    <property type="match status" value="1"/>
</dbReference>
<gene>
    <name evidence="2" type="ORF">A2493_00895</name>
</gene>
<evidence type="ECO:0008006" key="4">
    <source>
        <dbReference type="Google" id="ProtNLM"/>
    </source>
</evidence>
<dbReference type="Proteomes" id="UP000178349">
    <property type="component" value="Unassembled WGS sequence"/>
</dbReference>
<organism evidence="2 3">
    <name type="scientific">Candidatus Magasanikbacteria bacterium RIFOXYC12_FULL_33_11</name>
    <dbReference type="NCBI Taxonomy" id="1798701"/>
    <lineage>
        <taxon>Bacteria</taxon>
        <taxon>Candidatus Magasanikiibacteriota</taxon>
    </lineage>
</organism>
<proteinExistence type="predicted"/>
<dbReference type="Pfam" id="PF02643">
    <property type="entry name" value="DUF192"/>
    <property type="match status" value="1"/>
</dbReference>
<dbReference type="InterPro" id="IPR003795">
    <property type="entry name" value="DUF192"/>
</dbReference>
<dbReference type="InterPro" id="IPR038695">
    <property type="entry name" value="Saro_0823-like_sf"/>
</dbReference>
<name>A0A1F6NM73_9BACT</name>
<evidence type="ECO:0000313" key="3">
    <source>
        <dbReference type="Proteomes" id="UP000178349"/>
    </source>
</evidence>
<dbReference type="PANTHER" id="PTHR37953">
    <property type="entry name" value="UPF0127 PROTEIN MJ1496"/>
    <property type="match status" value="1"/>
</dbReference>
<evidence type="ECO:0000313" key="2">
    <source>
        <dbReference type="EMBL" id="OGH85096.1"/>
    </source>
</evidence>
<keyword evidence="1" id="KW-0812">Transmembrane</keyword>
<dbReference type="AlphaFoldDB" id="A0A1F6NM73"/>
<keyword evidence="1" id="KW-1133">Transmembrane helix</keyword>
<evidence type="ECO:0000256" key="1">
    <source>
        <dbReference type="SAM" id="Phobius"/>
    </source>
</evidence>
<keyword evidence="1" id="KW-0472">Membrane</keyword>
<dbReference type="Gene3D" id="2.60.120.1140">
    <property type="entry name" value="Protein of unknown function DUF192"/>
    <property type="match status" value="1"/>
</dbReference>
<reference evidence="2 3" key="1">
    <citation type="journal article" date="2016" name="Nat. Commun.">
        <title>Thousands of microbial genomes shed light on interconnected biogeochemical processes in an aquifer system.</title>
        <authorList>
            <person name="Anantharaman K."/>
            <person name="Brown C.T."/>
            <person name="Hug L.A."/>
            <person name="Sharon I."/>
            <person name="Castelle C.J."/>
            <person name="Probst A.J."/>
            <person name="Thomas B.C."/>
            <person name="Singh A."/>
            <person name="Wilkins M.J."/>
            <person name="Karaoz U."/>
            <person name="Brodie E.L."/>
            <person name="Williams K.H."/>
            <person name="Hubbard S.S."/>
            <person name="Banfield J.F."/>
        </authorList>
    </citation>
    <scope>NUCLEOTIDE SEQUENCE [LARGE SCALE GENOMIC DNA]</scope>
</reference>
<comment type="caution">
    <text evidence="2">The sequence shown here is derived from an EMBL/GenBank/DDBJ whole genome shotgun (WGS) entry which is preliminary data.</text>
</comment>
<accession>A0A1F6NM73</accession>
<dbReference type="EMBL" id="MFQW01000048">
    <property type="protein sequence ID" value="OGH85096.1"/>
    <property type="molecule type" value="Genomic_DNA"/>
</dbReference>
<feature type="transmembrane region" description="Helical" evidence="1">
    <location>
        <begin position="7"/>
        <end position="25"/>
    </location>
</feature>